<accession>A0ABP1BYH8</accession>
<evidence type="ECO:0000313" key="1">
    <source>
        <dbReference type="EMBL" id="CAK9881526.1"/>
    </source>
</evidence>
<name>A0ABP1BYH8_9BRYO</name>
<organism evidence="1 2">
    <name type="scientific">Sphagnum jensenii</name>
    <dbReference type="NCBI Taxonomy" id="128206"/>
    <lineage>
        <taxon>Eukaryota</taxon>
        <taxon>Viridiplantae</taxon>
        <taxon>Streptophyta</taxon>
        <taxon>Embryophyta</taxon>
        <taxon>Bryophyta</taxon>
        <taxon>Sphagnophytina</taxon>
        <taxon>Sphagnopsida</taxon>
        <taxon>Sphagnales</taxon>
        <taxon>Sphagnaceae</taxon>
        <taxon>Sphagnum</taxon>
    </lineage>
</organism>
<gene>
    <name evidence="1" type="ORF">CSSPJE1EN2_LOCUS22882</name>
</gene>
<sequence length="234" mass="25760">MSQAYISGTIHRNIVFVDDLSLGVQCVLGIVVIQEWWGVNFEIKKHAIDITSKGLSCPGSSFVSTECWTRRHPCFASTPTWMAHTPQTPTSKLDPITPLEGPLLTLVQRRLLTSSPVTSGMDFINLNRMVQLNPQQVSSRVFSGTIVKPNVAAALKQSLVTASSMQWVSDIEVGDYESSDGIVGTGFWMAPEVEYSAGVDVYLYAFNFGNMHAHQRALLCPMIVSTPTHDLKKN</sequence>
<proteinExistence type="predicted"/>
<keyword evidence="2" id="KW-1185">Reference proteome</keyword>
<protein>
    <submittedName>
        <fullName evidence="1">Uncharacterized protein</fullName>
    </submittedName>
</protein>
<evidence type="ECO:0000313" key="2">
    <source>
        <dbReference type="Proteomes" id="UP001497522"/>
    </source>
</evidence>
<dbReference type="Proteomes" id="UP001497522">
    <property type="component" value="Chromosome 8"/>
</dbReference>
<reference evidence="1" key="1">
    <citation type="submission" date="2024-03" db="EMBL/GenBank/DDBJ databases">
        <authorList>
            <consortium name="ELIXIR-Norway"/>
            <consortium name="Elixir Norway"/>
        </authorList>
    </citation>
    <scope>NUCLEOTIDE SEQUENCE</scope>
</reference>
<dbReference type="EMBL" id="OZ023709">
    <property type="protein sequence ID" value="CAK9881526.1"/>
    <property type="molecule type" value="Genomic_DNA"/>
</dbReference>